<dbReference type="AlphaFoldDB" id="A0A2P2KPE4"/>
<evidence type="ECO:0000313" key="1">
    <source>
        <dbReference type="EMBL" id="MBX07583.1"/>
    </source>
</evidence>
<dbReference type="EMBL" id="GGEC01027099">
    <property type="protein sequence ID" value="MBX07583.1"/>
    <property type="molecule type" value="Transcribed_RNA"/>
</dbReference>
<accession>A0A2P2KPE4</accession>
<proteinExistence type="predicted"/>
<reference evidence="1" key="1">
    <citation type="submission" date="2018-02" db="EMBL/GenBank/DDBJ databases">
        <title>Rhizophora mucronata_Transcriptome.</title>
        <authorList>
            <person name="Meera S.P."/>
            <person name="Sreeshan A."/>
            <person name="Augustine A."/>
        </authorList>
    </citation>
    <scope>NUCLEOTIDE SEQUENCE</scope>
    <source>
        <tissue evidence="1">Leaf</tissue>
    </source>
</reference>
<name>A0A2P2KPE4_RHIMU</name>
<organism evidence="1">
    <name type="scientific">Rhizophora mucronata</name>
    <name type="common">Asiatic mangrove</name>
    <dbReference type="NCBI Taxonomy" id="61149"/>
    <lineage>
        <taxon>Eukaryota</taxon>
        <taxon>Viridiplantae</taxon>
        <taxon>Streptophyta</taxon>
        <taxon>Embryophyta</taxon>
        <taxon>Tracheophyta</taxon>
        <taxon>Spermatophyta</taxon>
        <taxon>Magnoliopsida</taxon>
        <taxon>eudicotyledons</taxon>
        <taxon>Gunneridae</taxon>
        <taxon>Pentapetalae</taxon>
        <taxon>rosids</taxon>
        <taxon>fabids</taxon>
        <taxon>Malpighiales</taxon>
        <taxon>Rhizophoraceae</taxon>
        <taxon>Rhizophora</taxon>
    </lineage>
</organism>
<protein>
    <submittedName>
        <fullName evidence="1">Protochlorophyllide-dependent translocon component 52ic-like isoform X1</fullName>
    </submittedName>
</protein>
<sequence>MTFFACGTLLSKSHTGITGYHCEYQSNFSPWLSLASNSSRCESMDSANGDEDKVVDTLKFSDLFV</sequence>